<gene>
    <name evidence="1" type="ORF">I5M32_11300</name>
</gene>
<evidence type="ECO:0000313" key="2">
    <source>
        <dbReference type="Proteomes" id="UP000660024"/>
    </source>
</evidence>
<reference evidence="1 2" key="1">
    <citation type="submission" date="2020-12" db="EMBL/GenBank/DDBJ databases">
        <title>Bacterial novel species Pedobacter sp. SD-b isolated from soil.</title>
        <authorList>
            <person name="Jung H.-Y."/>
        </authorList>
    </citation>
    <scope>NUCLEOTIDE SEQUENCE [LARGE SCALE GENOMIC DNA]</scope>
    <source>
        <strain evidence="1 2">SD-b</strain>
    </source>
</reference>
<organism evidence="1 2">
    <name type="scientific">Pedobacter segetis</name>
    <dbReference type="NCBI Taxonomy" id="2793069"/>
    <lineage>
        <taxon>Bacteria</taxon>
        <taxon>Pseudomonadati</taxon>
        <taxon>Bacteroidota</taxon>
        <taxon>Sphingobacteriia</taxon>
        <taxon>Sphingobacteriales</taxon>
        <taxon>Sphingobacteriaceae</taxon>
        <taxon>Pedobacter</taxon>
    </lineage>
</organism>
<sequence length="107" mass="12347">MKDKYQKEVSEIEEIKETPEIIFQTELIAPEMVQVNAENLKQLVAQNHELKQDLGELITVFNSFSNLFSGKINMVTLPVTIMKLLKNDDVLNQFSHIQPILDKYKNA</sequence>
<protein>
    <submittedName>
        <fullName evidence="1">Uncharacterized protein</fullName>
    </submittedName>
</protein>
<keyword evidence="2" id="KW-1185">Reference proteome</keyword>
<proteinExistence type="predicted"/>
<dbReference type="RefSeq" id="WP_200586346.1">
    <property type="nucleotide sequence ID" value="NZ_JAEHFY010000014.1"/>
</dbReference>
<accession>A0ABS1BL62</accession>
<comment type="caution">
    <text evidence="1">The sequence shown here is derived from an EMBL/GenBank/DDBJ whole genome shotgun (WGS) entry which is preliminary data.</text>
</comment>
<name>A0ABS1BL62_9SPHI</name>
<dbReference type="EMBL" id="JAEHFY010000014">
    <property type="protein sequence ID" value="MBK0383543.1"/>
    <property type="molecule type" value="Genomic_DNA"/>
</dbReference>
<dbReference type="Proteomes" id="UP000660024">
    <property type="component" value="Unassembled WGS sequence"/>
</dbReference>
<evidence type="ECO:0000313" key="1">
    <source>
        <dbReference type="EMBL" id="MBK0383543.1"/>
    </source>
</evidence>